<proteinExistence type="predicted"/>
<comment type="caution">
    <text evidence="1">The sequence shown here is derived from an EMBL/GenBank/DDBJ whole genome shotgun (WGS) entry which is preliminary data.</text>
</comment>
<sequence>MSRWELREAALSRKMLIETRSHNRKTKDEVQIALQSRGSALEARQTPSVFDFDFPRIEFEFQEGWLEDMSSTAVGSENVDRQVVNRTATGNDVAHETSSGDTASADGSVEKKASGGPTDKRKALKRRREEESKFNLMNLLPLLFVGFAFLALKVPASRQKQKFNWNDTQYVYAFGDSYTFVQGTAGYPNFSFIGDALKLSFTPTALLSNQIVPKNIEFLTGCFEGRPSDCSPHQLWDFAFADADIDPKILPLHHDFSVDLVDQVKQWATYAADVIPHPPEKTLTAWWIGISDTGDSFDNTTIADWTTFWHSELRSYFNAVEFAYGRGLRGTYLFINVPPGQRKPARKDDPNGQELLRKRVVEFNTILSGYIQGIAARHRNLNVLSFDAYTWFNEVLDNPGQYGFTNTTGFCQCSDPTFFWYDEGHITQRAHELLADAIQAQLLAASS</sequence>
<evidence type="ECO:0000313" key="2">
    <source>
        <dbReference type="Proteomes" id="UP001148662"/>
    </source>
</evidence>
<accession>A0ACC1TC06</accession>
<organism evidence="1 2">
    <name type="scientific">Phlebia brevispora</name>
    <dbReference type="NCBI Taxonomy" id="194682"/>
    <lineage>
        <taxon>Eukaryota</taxon>
        <taxon>Fungi</taxon>
        <taxon>Dikarya</taxon>
        <taxon>Basidiomycota</taxon>
        <taxon>Agaricomycotina</taxon>
        <taxon>Agaricomycetes</taxon>
        <taxon>Polyporales</taxon>
        <taxon>Meruliaceae</taxon>
        <taxon>Phlebia</taxon>
    </lineage>
</organism>
<name>A0ACC1TC06_9APHY</name>
<protein>
    <submittedName>
        <fullName evidence="1">Uncharacterized protein</fullName>
    </submittedName>
</protein>
<gene>
    <name evidence="1" type="ORF">NM688_g1269</name>
</gene>
<keyword evidence="2" id="KW-1185">Reference proteome</keyword>
<dbReference type="Proteomes" id="UP001148662">
    <property type="component" value="Unassembled WGS sequence"/>
</dbReference>
<evidence type="ECO:0000313" key="1">
    <source>
        <dbReference type="EMBL" id="KAJ3557816.1"/>
    </source>
</evidence>
<dbReference type="EMBL" id="JANHOG010000129">
    <property type="protein sequence ID" value="KAJ3557816.1"/>
    <property type="molecule type" value="Genomic_DNA"/>
</dbReference>
<reference evidence="1" key="1">
    <citation type="submission" date="2022-07" db="EMBL/GenBank/DDBJ databases">
        <title>Genome Sequence of Phlebia brevispora.</title>
        <authorList>
            <person name="Buettner E."/>
        </authorList>
    </citation>
    <scope>NUCLEOTIDE SEQUENCE</scope>
    <source>
        <strain evidence="1">MPL23</strain>
    </source>
</reference>